<accession>A0A402D2L9</accession>
<dbReference type="KEGG" id="ccot:CCAX7_19550"/>
<protein>
    <submittedName>
        <fullName evidence="1">Uncharacterized protein</fullName>
    </submittedName>
</protein>
<dbReference type="AlphaFoldDB" id="A0A402D2L9"/>
<dbReference type="EMBL" id="AP025739">
    <property type="protein sequence ID" value="BDI29904.1"/>
    <property type="molecule type" value="Genomic_DNA"/>
</dbReference>
<keyword evidence="2" id="KW-1185">Reference proteome</keyword>
<dbReference type="Proteomes" id="UP000287394">
    <property type="component" value="Chromosome"/>
</dbReference>
<organism evidence="1 2">
    <name type="scientific">Capsulimonas corticalis</name>
    <dbReference type="NCBI Taxonomy" id="2219043"/>
    <lineage>
        <taxon>Bacteria</taxon>
        <taxon>Bacillati</taxon>
        <taxon>Armatimonadota</taxon>
        <taxon>Armatimonadia</taxon>
        <taxon>Capsulimonadales</taxon>
        <taxon>Capsulimonadaceae</taxon>
        <taxon>Capsulimonas</taxon>
    </lineage>
</organism>
<reference evidence="1 2" key="1">
    <citation type="journal article" date="2019" name="Int. J. Syst. Evol. Microbiol.">
        <title>Capsulimonas corticalis gen. nov., sp. nov., an aerobic capsulated bacterium, of a novel bacterial order, Capsulimonadales ord. nov., of the class Armatimonadia of the phylum Armatimonadetes.</title>
        <authorList>
            <person name="Li J."/>
            <person name="Kudo C."/>
            <person name="Tonouchi A."/>
        </authorList>
    </citation>
    <scope>NUCLEOTIDE SEQUENCE [LARGE SCALE GENOMIC DNA]</scope>
    <source>
        <strain evidence="1 2">AX-7</strain>
    </source>
</reference>
<name>A0A402D2L9_9BACT</name>
<proteinExistence type="predicted"/>
<evidence type="ECO:0000313" key="2">
    <source>
        <dbReference type="Proteomes" id="UP000287394"/>
    </source>
</evidence>
<sequence length="96" mass="10921">MASRVTIYGQSSDADIKRLKREMNAMYVEYDYVDPTKDKHAQSRFAEWGESISGKPVVEVLREDDAGSVFLKNPDEPTLRQCLMGEGILSVTSYWL</sequence>
<gene>
    <name evidence="1" type="ORF">CCAX7_19550</name>
</gene>
<evidence type="ECO:0000313" key="1">
    <source>
        <dbReference type="EMBL" id="BDI29904.1"/>
    </source>
</evidence>
<dbReference type="RefSeq" id="WP_119323786.1">
    <property type="nucleotide sequence ID" value="NZ_AP025739.1"/>
</dbReference>